<accession>A0A383B972</accession>
<name>A0A383B972_9ZZZZ</name>
<sequence length="169" mass="19309">RISLYSFNIRLKAIRVSFMNSLQNIWFGNGAGTSQRLLPIMATEYDKSIDINSGEYYYMLVDGTIGEAVHKNKGLIDAHNIFITELFNVGIIGSLALLFMVLLILYQQFKIIIIYKDHNLLNILLFATFLALLAHRMTASYIVIPNLWFIMGISLGVAKYTYNQFNNEI</sequence>
<dbReference type="EMBL" id="UINC01198543">
    <property type="protein sequence ID" value="SVE16542.1"/>
    <property type="molecule type" value="Genomic_DNA"/>
</dbReference>
<keyword evidence="1" id="KW-1133">Transmembrane helix</keyword>
<evidence type="ECO:0000256" key="1">
    <source>
        <dbReference type="SAM" id="Phobius"/>
    </source>
</evidence>
<keyword evidence="1" id="KW-0472">Membrane</keyword>
<feature type="transmembrane region" description="Helical" evidence="1">
    <location>
        <begin position="86"/>
        <end position="106"/>
    </location>
</feature>
<keyword evidence="1" id="KW-0812">Transmembrane</keyword>
<feature type="transmembrane region" description="Helical" evidence="1">
    <location>
        <begin position="118"/>
        <end position="135"/>
    </location>
</feature>
<feature type="transmembrane region" description="Helical" evidence="1">
    <location>
        <begin position="141"/>
        <end position="162"/>
    </location>
</feature>
<organism evidence="2">
    <name type="scientific">marine metagenome</name>
    <dbReference type="NCBI Taxonomy" id="408172"/>
    <lineage>
        <taxon>unclassified sequences</taxon>
        <taxon>metagenomes</taxon>
        <taxon>ecological metagenomes</taxon>
    </lineage>
</organism>
<gene>
    <name evidence="2" type="ORF">METZ01_LOCUS469396</name>
</gene>
<evidence type="ECO:0008006" key="3">
    <source>
        <dbReference type="Google" id="ProtNLM"/>
    </source>
</evidence>
<evidence type="ECO:0000313" key="2">
    <source>
        <dbReference type="EMBL" id="SVE16542.1"/>
    </source>
</evidence>
<reference evidence="2" key="1">
    <citation type="submission" date="2018-05" db="EMBL/GenBank/DDBJ databases">
        <authorList>
            <person name="Lanie J.A."/>
            <person name="Ng W.-L."/>
            <person name="Kazmierczak K.M."/>
            <person name="Andrzejewski T.M."/>
            <person name="Davidsen T.M."/>
            <person name="Wayne K.J."/>
            <person name="Tettelin H."/>
            <person name="Glass J.I."/>
            <person name="Rusch D."/>
            <person name="Podicherti R."/>
            <person name="Tsui H.-C.T."/>
            <person name="Winkler M.E."/>
        </authorList>
    </citation>
    <scope>NUCLEOTIDE SEQUENCE</scope>
</reference>
<dbReference type="AlphaFoldDB" id="A0A383B972"/>
<protein>
    <recommendedName>
        <fullName evidence="3">O-antigen ligase domain-containing protein</fullName>
    </recommendedName>
</protein>
<feature type="non-terminal residue" evidence="2">
    <location>
        <position position="1"/>
    </location>
</feature>
<proteinExistence type="predicted"/>